<evidence type="ECO:0000313" key="3">
    <source>
        <dbReference type="Proteomes" id="UP000177025"/>
    </source>
</evidence>
<protein>
    <submittedName>
        <fullName evidence="2">Uncharacterized protein</fullName>
    </submittedName>
</protein>
<dbReference type="PROSITE" id="PS50005">
    <property type="entry name" value="TPR"/>
    <property type="match status" value="1"/>
</dbReference>
<gene>
    <name evidence="2" type="ORF">A2Y85_02075</name>
</gene>
<accession>A0A1F4U934</accession>
<comment type="caution">
    <text evidence="2">The sequence shown here is derived from an EMBL/GenBank/DDBJ whole genome shotgun (WGS) entry which is preliminary data.</text>
</comment>
<reference evidence="2 3" key="1">
    <citation type="journal article" date="2016" name="Nat. Commun.">
        <title>Thousands of microbial genomes shed light on interconnected biogeochemical processes in an aquifer system.</title>
        <authorList>
            <person name="Anantharaman K."/>
            <person name="Brown C.T."/>
            <person name="Hug L.A."/>
            <person name="Sharon I."/>
            <person name="Castelle C.J."/>
            <person name="Probst A.J."/>
            <person name="Thomas B.C."/>
            <person name="Singh A."/>
            <person name="Wilkins M.J."/>
            <person name="Karaoz U."/>
            <person name="Brodie E.L."/>
            <person name="Williams K.H."/>
            <person name="Hubbard S.S."/>
            <person name="Banfield J.F."/>
        </authorList>
    </citation>
    <scope>NUCLEOTIDE SEQUENCE [LARGE SCALE GENOMIC DNA]</scope>
</reference>
<feature type="repeat" description="TPR" evidence="1">
    <location>
        <begin position="17"/>
        <end position="50"/>
    </location>
</feature>
<dbReference type="Proteomes" id="UP000177025">
    <property type="component" value="Unassembled WGS sequence"/>
</dbReference>
<dbReference type="EMBL" id="MEUM01000109">
    <property type="protein sequence ID" value="OGC41360.1"/>
    <property type="molecule type" value="Genomic_DNA"/>
</dbReference>
<dbReference type="InterPro" id="IPR011990">
    <property type="entry name" value="TPR-like_helical_dom_sf"/>
</dbReference>
<dbReference type="InterPro" id="IPR019734">
    <property type="entry name" value="TPR_rpt"/>
</dbReference>
<dbReference type="SMART" id="SM00028">
    <property type="entry name" value="TPR"/>
    <property type="match status" value="2"/>
</dbReference>
<proteinExistence type="predicted"/>
<organism evidence="2 3">
    <name type="scientific">candidate division WOR-3 bacterium RBG_13_43_14</name>
    <dbReference type="NCBI Taxonomy" id="1802590"/>
    <lineage>
        <taxon>Bacteria</taxon>
        <taxon>Bacteria division WOR-3</taxon>
    </lineage>
</organism>
<evidence type="ECO:0000313" key="2">
    <source>
        <dbReference type="EMBL" id="OGC41360.1"/>
    </source>
</evidence>
<sequence length="275" mass="31757">MLILILIINALSAGQSNDAALKLADKYFDNGLYDHAITEYKRYLFLKPTSPFASQLHQRIAQIYRDQHQWAWAIEAYRQAIACEANDSIQAELEIDLAITYLAASNYSAGEFQLIKTSIYNDDPAIKKRAAFFLSIAALHNHKWDDAEKYFNDYFEYCSDPNLKIEFDSVFQAVRKKKLKSASLAMWLSTLLPGSGQLYVGDYENALNAFALNGVFGYWIGSRLLLKDWGNALLIWHFLARRYYFGNRYHARRIAEEYNQNLKQEEINSILDCLQ</sequence>
<dbReference type="SUPFAM" id="SSF48452">
    <property type="entry name" value="TPR-like"/>
    <property type="match status" value="1"/>
</dbReference>
<dbReference type="AlphaFoldDB" id="A0A1F4U934"/>
<name>A0A1F4U934_UNCW3</name>
<evidence type="ECO:0000256" key="1">
    <source>
        <dbReference type="PROSITE-ProRule" id="PRU00339"/>
    </source>
</evidence>
<dbReference type="Gene3D" id="1.25.40.10">
    <property type="entry name" value="Tetratricopeptide repeat domain"/>
    <property type="match status" value="1"/>
</dbReference>
<keyword evidence="1" id="KW-0802">TPR repeat</keyword>